<comment type="similarity">
    <text evidence="1">Belongs to the PEP-utilizing enzyme family.</text>
</comment>
<dbReference type="GO" id="GO:0005524">
    <property type="term" value="F:ATP binding"/>
    <property type="evidence" value="ECO:0007669"/>
    <property type="project" value="UniProtKB-KW"/>
</dbReference>
<dbReference type="STRING" id="1802301.A2664_03720"/>
<proteinExistence type="inferred from homology"/>
<evidence type="ECO:0000313" key="6">
    <source>
        <dbReference type="Proteomes" id="UP000178873"/>
    </source>
</evidence>
<organism evidence="5 6">
    <name type="scientific">Candidatus Taylorbacteria bacterium RIFCSPHIGHO2_01_FULL_46_22b</name>
    <dbReference type="NCBI Taxonomy" id="1802301"/>
    <lineage>
        <taxon>Bacteria</taxon>
        <taxon>Candidatus Tayloriibacteriota</taxon>
    </lineage>
</organism>
<evidence type="ECO:0000256" key="2">
    <source>
        <dbReference type="ARBA" id="ARBA00022741"/>
    </source>
</evidence>
<sequence>MKKLTKSDLNLSEWDFEFQQRNGNCILLSDFHTRGLYQYFPEDLKFGVFRYDYLFTNSSHGYTKLSQRSPLLQKLREALLNEDYLEYVLRNSVGQMQFFRQKMNSFNKEIQRTHITDTELGELWIRFDAAFIRITPWFYIPWYISEYNMLTDRVKSGLISHKNEVEKIIDLTDALTLLIFPVKKAAFQEEQGYFFELVGIAEKEKDFESNSIFQQKLNTYLDEYSWMKTYFVMPLAPLDKKELIEKIKNALMKGAHRDFTLQQEMHKKNREKAEELLTVLQSDSTLIKDIAWARRLGWVLTAGVDEAMRAGAQFKPLLELVASRLSITTGELQHLTSEEILRALQGKAQINPVELKERGDAFTFALLSGESMIASGDEGRALSEWIENSFSVSKAGIMEFKGQSASRGVAIGKVKIASSPKDSYSLKEGEILVCSMTGPDYVPAMKRAGAIVTVEGGLLSHAAIMSREFGKPCIVGTKVATQVLKDGDLIEVDADKGVVKIIKKANG</sequence>
<dbReference type="GO" id="GO:0008986">
    <property type="term" value="F:pyruvate, water dikinase activity"/>
    <property type="evidence" value="ECO:0007669"/>
    <property type="project" value="InterPro"/>
</dbReference>
<keyword evidence="2" id="KW-0547">Nucleotide-binding</keyword>
<dbReference type="Gene3D" id="3.50.30.10">
    <property type="entry name" value="Phosphohistidine domain"/>
    <property type="match status" value="1"/>
</dbReference>
<evidence type="ECO:0000256" key="1">
    <source>
        <dbReference type="ARBA" id="ARBA00007837"/>
    </source>
</evidence>
<protein>
    <recommendedName>
        <fullName evidence="4">PEP-utilising enzyme mobile domain-containing protein</fullName>
    </recommendedName>
</protein>
<dbReference type="Pfam" id="PF00391">
    <property type="entry name" value="PEP-utilizers"/>
    <property type="match status" value="1"/>
</dbReference>
<dbReference type="PANTHER" id="PTHR43030">
    <property type="entry name" value="PHOSPHOENOLPYRUVATE SYNTHASE"/>
    <property type="match status" value="1"/>
</dbReference>
<dbReference type="InterPro" id="IPR008279">
    <property type="entry name" value="PEP-util_enz_mobile_dom"/>
</dbReference>
<comment type="caution">
    <text evidence="5">The sequence shown here is derived from an EMBL/GenBank/DDBJ whole genome shotgun (WGS) entry which is preliminary data.</text>
</comment>
<dbReference type="SUPFAM" id="SSF52009">
    <property type="entry name" value="Phosphohistidine domain"/>
    <property type="match status" value="1"/>
</dbReference>
<feature type="domain" description="PEP-utilising enzyme mobile" evidence="4">
    <location>
        <begin position="426"/>
        <end position="497"/>
    </location>
</feature>
<dbReference type="EMBL" id="MHRF01000013">
    <property type="protein sequence ID" value="OHA17698.1"/>
    <property type="molecule type" value="Genomic_DNA"/>
</dbReference>
<accession>A0A1G2M1D5</accession>
<evidence type="ECO:0000256" key="3">
    <source>
        <dbReference type="ARBA" id="ARBA00022840"/>
    </source>
</evidence>
<dbReference type="InterPro" id="IPR006319">
    <property type="entry name" value="PEP_synth"/>
</dbReference>
<reference evidence="5 6" key="1">
    <citation type="journal article" date="2016" name="Nat. Commun.">
        <title>Thousands of microbial genomes shed light on interconnected biogeochemical processes in an aquifer system.</title>
        <authorList>
            <person name="Anantharaman K."/>
            <person name="Brown C.T."/>
            <person name="Hug L.A."/>
            <person name="Sharon I."/>
            <person name="Castelle C.J."/>
            <person name="Probst A.J."/>
            <person name="Thomas B.C."/>
            <person name="Singh A."/>
            <person name="Wilkins M.J."/>
            <person name="Karaoz U."/>
            <person name="Brodie E.L."/>
            <person name="Williams K.H."/>
            <person name="Hubbard S.S."/>
            <person name="Banfield J.F."/>
        </authorList>
    </citation>
    <scope>NUCLEOTIDE SEQUENCE [LARGE SCALE GENOMIC DNA]</scope>
</reference>
<dbReference type="InterPro" id="IPR036637">
    <property type="entry name" value="Phosphohistidine_dom_sf"/>
</dbReference>
<keyword evidence="3" id="KW-0067">ATP-binding</keyword>
<dbReference type="PANTHER" id="PTHR43030:SF1">
    <property type="entry name" value="PHOSPHOENOLPYRUVATE SYNTHASE"/>
    <property type="match status" value="1"/>
</dbReference>
<dbReference type="AlphaFoldDB" id="A0A1G2M1D5"/>
<name>A0A1G2M1D5_9BACT</name>
<dbReference type="Proteomes" id="UP000178873">
    <property type="component" value="Unassembled WGS sequence"/>
</dbReference>
<gene>
    <name evidence="5" type="ORF">A2664_03720</name>
</gene>
<evidence type="ECO:0000259" key="4">
    <source>
        <dbReference type="Pfam" id="PF00391"/>
    </source>
</evidence>
<evidence type="ECO:0000313" key="5">
    <source>
        <dbReference type="EMBL" id="OHA17698.1"/>
    </source>
</evidence>